<organism evidence="1 2">
    <name type="scientific">Phoxinus phoxinus</name>
    <name type="common">Eurasian minnow</name>
    <dbReference type="NCBI Taxonomy" id="58324"/>
    <lineage>
        <taxon>Eukaryota</taxon>
        <taxon>Metazoa</taxon>
        <taxon>Chordata</taxon>
        <taxon>Craniata</taxon>
        <taxon>Vertebrata</taxon>
        <taxon>Euteleostomi</taxon>
        <taxon>Actinopterygii</taxon>
        <taxon>Neopterygii</taxon>
        <taxon>Teleostei</taxon>
        <taxon>Ostariophysi</taxon>
        <taxon>Cypriniformes</taxon>
        <taxon>Leuciscidae</taxon>
        <taxon>Phoxininae</taxon>
        <taxon>Phoxinus</taxon>
    </lineage>
</organism>
<evidence type="ECO:0000313" key="2">
    <source>
        <dbReference type="Proteomes" id="UP001364617"/>
    </source>
</evidence>
<evidence type="ECO:0000313" key="1">
    <source>
        <dbReference type="EMBL" id="KAK7141419.1"/>
    </source>
</evidence>
<comment type="caution">
    <text evidence="1">The sequence shown here is derived from an EMBL/GenBank/DDBJ whole genome shotgun (WGS) entry which is preliminary data.</text>
</comment>
<name>A0AAN9CLE5_9TELE</name>
<dbReference type="Proteomes" id="UP001364617">
    <property type="component" value="Unassembled WGS sequence"/>
</dbReference>
<gene>
    <name evidence="1" type="ORF">R3I93_015536</name>
</gene>
<accession>A0AAN9CLE5</accession>
<keyword evidence="2" id="KW-1185">Reference proteome</keyword>
<reference evidence="1 2" key="1">
    <citation type="submission" date="2024-02" db="EMBL/GenBank/DDBJ databases">
        <title>Chromosome-level genome assembly of the Eurasian Minnow (Phoxinus phoxinus).</title>
        <authorList>
            <person name="Oriowo T.O."/>
            <person name="Martin S."/>
            <person name="Stange M."/>
            <person name="Chrysostomakis Y."/>
            <person name="Brown T."/>
            <person name="Winkler S."/>
            <person name="Kukowka S."/>
            <person name="Myers E.W."/>
            <person name="Bohne A."/>
        </authorList>
    </citation>
    <scope>NUCLEOTIDE SEQUENCE [LARGE SCALE GENOMIC DNA]</scope>
    <source>
        <strain evidence="1">ZFMK-TIS-60720</strain>
        <tissue evidence="1">Whole Organism</tissue>
    </source>
</reference>
<dbReference type="EMBL" id="JAYKXH010000016">
    <property type="protein sequence ID" value="KAK7141419.1"/>
    <property type="molecule type" value="Genomic_DNA"/>
</dbReference>
<proteinExistence type="predicted"/>
<sequence>MYSVLELTECNIITFKQPRACHQSLESLQTVKDIGDTEIRRCEGPGSSSWHMYAYLCPGTTCDGANEFTSATKSFCFVIIARKMGASCHKGYISPSDPADEEETISHHHCRLTAAIHTAQCILVSVI</sequence>
<protein>
    <submittedName>
        <fullName evidence="1">Uncharacterized protein</fullName>
    </submittedName>
</protein>
<dbReference type="AlphaFoldDB" id="A0AAN9CLE5"/>